<evidence type="ECO:0000313" key="2">
    <source>
        <dbReference type="Proteomes" id="UP001497623"/>
    </source>
</evidence>
<gene>
    <name evidence="1" type="ORF">MNOR_LOCUS21343</name>
</gene>
<reference evidence="1 2" key="1">
    <citation type="submission" date="2024-05" db="EMBL/GenBank/DDBJ databases">
        <authorList>
            <person name="Wallberg A."/>
        </authorList>
    </citation>
    <scope>NUCLEOTIDE SEQUENCE [LARGE SCALE GENOMIC DNA]</scope>
</reference>
<dbReference type="InterPro" id="IPR032675">
    <property type="entry name" value="LRR_dom_sf"/>
</dbReference>
<protein>
    <submittedName>
        <fullName evidence="1">Uncharacterized protein</fullName>
    </submittedName>
</protein>
<proteinExistence type="predicted"/>
<dbReference type="Proteomes" id="UP001497623">
    <property type="component" value="Unassembled WGS sequence"/>
</dbReference>
<organism evidence="1 2">
    <name type="scientific">Meganyctiphanes norvegica</name>
    <name type="common">Northern krill</name>
    <name type="synonym">Thysanopoda norvegica</name>
    <dbReference type="NCBI Taxonomy" id="48144"/>
    <lineage>
        <taxon>Eukaryota</taxon>
        <taxon>Metazoa</taxon>
        <taxon>Ecdysozoa</taxon>
        <taxon>Arthropoda</taxon>
        <taxon>Crustacea</taxon>
        <taxon>Multicrustacea</taxon>
        <taxon>Malacostraca</taxon>
        <taxon>Eumalacostraca</taxon>
        <taxon>Eucarida</taxon>
        <taxon>Euphausiacea</taxon>
        <taxon>Euphausiidae</taxon>
        <taxon>Meganyctiphanes</taxon>
    </lineage>
</organism>
<dbReference type="PANTHER" id="PTHR24109">
    <property type="entry name" value="LEUCINE-RICH REPEAT-CONTAINING PROTEIN 31"/>
    <property type="match status" value="1"/>
</dbReference>
<keyword evidence="2" id="KW-1185">Reference proteome</keyword>
<comment type="caution">
    <text evidence="1">The sequence shown here is derived from an EMBL/GenBank/DDBJ whole genome shotgun (WGS) entry which is preliminary data.</text>
</comment>
<dbReference type="PANTHER" id="PTHR24109:SF3">
    <property type="entry name" value="LEUCINE-RICH REPEAT-CONTAINING PROTEIN 31"/>
    <property type="match status" value="1"/>
</dbReference>
<evidence type="ECO:0000313" key="1">
    <source>
        <dbReference type="EMBL" id="CAL4118033.1"/>
    </source>
</evidence>
<dbReference type="InterPro" id="IPR042419">
    <property type="entry name" value="LRC31"/>
</dbReference>
<name>A0AAV2RAV0_MEGNR</name>
<dbReference type="AlphaFoldDB" id="A0AAV2RAV0"/>
<sequence length="333" mass="37643">MSEPAFDNNDEKLEVILDIDCDAWGELSLGGIQTFQSAVHRFTYSQLNSSDSVVLRFNHVAINSPIGDNLVDVTKTAELIKILITDYGTVSLDLGKGYTTDCDSSAAMEKAFKDNENQSKITSVEITDWGCSSIQFVQYLKNLVHLDLSWVDLHGKLGTLKHMQRGLLFLRLVDCSLNNEDLAQLMESCHQETLKELDFEYNDFSYDANFNNLIRLCQNLTNVLILKLCCCGLSSWPINEMKLLVYSLKQMPHIVNLDLSGNGFVLDIIRVHVLVLHENLSLRLLKLSLPTDNLNFLTPNLGEQYISEIKSFLSTINGKINIGRPQVLYIRFE</sequence>
<accession>A0AAV2RAV0</accession>
<dbReference type="Gene3D" id="3.80.10.10">
    <property type="entry name" value="Ribonuclease Inhibitor"/>
    <property type="match status" value="1"/>
</dbReference>
<dbReference type="SUPFAM" id="SSF52047">
    <property type="entry name" value="RNI-like"/>
    <property type="match status" value="1"/>
</dbReference>
<dbReference type="EMBL" id="CAXKWB010017125">
    <property type="protein sequence ID" value="CAL4118033.1"/>
    <property type="molecule type" value="Genomic_DNA"/>
</dbReference>